<reference evidence="3 4" key="1">
    <citation type="submission" date="2024-06" db="EMBL/GenBank/DDBJ databases">
        <authorList>
            <person name="Woo H."/>
        </authorList>
    </citation>
    <scope>NUCLEOTIDE SEQUENCE [LARGE SCALE GENOMIC DNA]</scope>
    <source>
        <strain evidence="3 4">S2-g</strain>
    </source>
</reference>
<protein>
    <recommendedName>
        <fullName evidence="2">RNA 2',3'-cyclic phosphodiesterase</fullName>
        <shortName evidence="2">RNA 2',3'-CPDase</shortName>
        <ecNumber evidence="2">3.1.4.58</ecNumber>
    </recommendedName>
</protein>
<keyword evidence="4" id="KW-1185">Reference proteome</keyword>
<evidence type="ECO:0000256" key="2">
    <source>
        <dbReference type="HAMAP-Rule" id="MF_01940"/>
    </source>
</evidence>
<dbReference type="EMBL" id="JBFOHL010000004">
    <property type="protein sequence ID" value="MEW9623726.1"/>
    <property type="molecule type" value="Genomic_DNA"/>
</dbReference>
<dbReference type="GO" id="GO:0016874">
    <property type="term" value="F:ligase activity"/>
    <property type="evidence" value="ECO:0007669"/>
    <property type="project" value="UniProtKB-KW"/>
</dbReference>
<organism evidence="3 4">
    <name type="scientific">Rhodanobacter geophilus</name>
    <dbReference type="NCBI Taxonomy" id="3162488"/>
    <lineage>
        <taxon>Bacteria</taxon>
        <taxon>Pseudomonadati</taxon>
        <taxon>Pseudomonadota</taxon>
        <taxon>Gammaproteobacteria</taxon>
        <taxon>Lysobacterales</taxon>
        <taxon>Rhodanobacteraceae</taxon>
        <taxon>Rhodanobacter</taxon>
    </lineage>
</organism>
<evidence type="ECO:0000256" key="1">
    <source>
        <dbReference type="ARBA" id="ARBA00022801"/>
    </source>
</evidence>
<comment type="similarity">
    <text evidence="2">Belongs to the 2H phosphoesterase superfamily. ThpR family.</text>
</comment>
<dbReference type="Gene3D" id="3.90.1140.10">
    <property type="entry name" value="Cyclic phosphodiesterase"/>
    <property type="match status" value="1"/>
</dbReference>
<feature type="short sequence motif" description="HXTX 1" evidence="2">
    <location>
        <begin position="65"/>
        <end position="68"/>
    </location>
</feature>
<keyword evidence="1 2" id="KW-0378">Hydrolase</keyword>
<dbReference type="HAMAP" id="MF_01940">
    <property type="entry name" value="RNA_CPDase"/>
    <property type="match status" value="1"/>
</dbReference>
<comment type="caution">
    <text evidence="3">The sequence shown here is derived from an EMBL/GenBank/DDBJ whole genome shotgun (WGS) entry which is preliminary data.</text>
</comment>
<evidence type="ECO:0000313" key="4">
    <source>
        <dbReference type="Proteomes" id="UP001556170"/>
    </source>
</evidence>
<feature type="active site" description="Proton donor" evidence="2">
    <location>
        <position position="65"/>
    </location>
</feature>
<dbReference type="Pfam" id="PF13563">
    <property type="entry name" value="2_5_RNA_ligase2"/>
    <property type="match status" value="1"/>
</dbReference>
<keyword evidence="3" id="KW-0436">Ligase</keyword>
<dbReference type="PANTHER" id="PTHR35561:SF1">
    <property type="entry name" value="RNA 2',3'-CYCLIC PHOSPHODIESTERASE"/>
    <property type="match status" value="1"/>
</dbReference>
<dbReference type="Proteomes" id="UP001556170">
    <property type="component" value="Unassembled WGS sequence"/>
</dbReference>
<comment type="function">
    <text evidence="2">Hydrolyzes RNA 2',3'-cyclic phosphodiester to an RNA 2'-phosphomonoester.</text>
</comment>
<name>A0ABV3QMM8_9GAMM</name>
<dbReference type="InterPro" id="IPR009097">
    <property type="entry name" value="Cyclic_Pdiesterase"/>
</dbReference>
<feature type="short sequence motif" description="HXTX 2" evidence="2">
    <location>
        <begin position="152"/>
        <end position="155"/>
    </location>
</feature>
<feature type="active site" description="Proton acceptor" evidence="2">
    <location>
        <position position="152"/>
    </location>
</feature>
<dbReference type="PANTHER" id="PTHR35561">
    <property type="entry name" value="RNA 2',3'-CYCLIC PHOSPHODIESTERASE"/>
    <property type="match status" value="1"/>
</dbReference>
<dbReference type="SUPFAM" id="SSF55144">
    <property type="entry name" value="LigT-like"/>
    <property type="match status" value="1"/>
</dbReference>
<proteinExistence type="inferred from homology"/>
<dbReference type="EC" id="3.1.4.58" evidence="2"/>
<comment type="catalytic activity">
    <reaction evidence="2">
        <text>a 3'-end 2',3'-cyclophospho-ribonucleotide-RNA + H2O = a 3'-end 2'-phospho-ribonucleotide-RNA + H(+)</text>
        <dbReference type="Rhea" id="RHEA:11828"/>
        <dbReference type="Rhea" id="RHEA-COMP:10464"/>
        <dbReference type="Rhea" id="RHEA-COMP:17353"/>
        <dbReference type="ChEBI" id="CHEBI:15377"/>
        <dbReference type="ChEBI" id="CHEBI:15378"/>
        <dbReference type="ChEBI" id="CHEBI:83064"/>
        <dbReference type="ChEBI" id="CHEBI:173113"/>
        <dbReference type="EC" id="3.1.4.58"/>
    </reaction>
</comment>
<gene>
    <name evidence="3" type="ORF">ABQJ56_05745</name>
</gene>
<evidence type="ECO:0000313" key="3">
    <source>
        <dbReference type="EMBL" id="MEW9623726.1"/>
    </source>
</evidence>
<accession>A0ABV3QMM8</accession>
<dbReference type="RefSeq" id="WP_367844036.1">
    <property type="nucleotide sequence ID" value="NZ_JBFOHL010000004.1"/>
</dbReference>
<dbReference type="InterPro" id="IPR004175">
    <property type="entry name" value="RNA_CPDase"/>
</dbReference>
<sequence length="200" mass="22336">MNALDHIAGRHSKSDSSTRTEIGTCRLFLALLPDEGVRRSLSLAAAGAGRSRDAGLRPVNPRRYHATLHFLGEHDRPRPDLVAAVERVAGSVHGMAFDWTLDRLRSFHGRRPPRVLCGSVLPEALQQLWRQWRDGLLREMPGLKLDERFVPHVTLAYGRRVLPETAVTPVHWTVGALALLESRAAGRDYRALARWPLLPG</sequence>